<dbReference type="AlphaFoldDB" id="A0A0N0BHB8"/>
<dbReference type="PANTHER" id="PTHR15668">
    <property type="entry name" value="JM1 PROTEIN"/>
    <property type="match status" value="1"/>
</dbReference>
<reference evidence="6 7" key="1">
    <citation type="submission" date="2015-07" db="EMBL/GenBank/DDBJ databases">
        <title>The genome of Melipona quadrifasciata.</title>
        <authorList>
            <person name="Pan H."/>
            <person name="Kapheim K."/>
        </authorList>
    </citation>
    <scope>NUCLEOTIDE SEQUENCE [LARGE SCALE GENOMIC DNA]</scope>
    <source>
        <strain evidence="6">0111107301</strain>
        <tissue evidence="6">Whole body</tissue>
    </source>
</reference>
<keyword evidence="3" id="KW-0175">Coiled coil</keyword>
<dbReference type="InterPro" id="IPR008530">
    <property type="entry name" value="CCDC22"/>
</dbReference>
<dbReference type="InterPro" id="IPR048349">
    <property type="entry name" value="CCDC22_N"/>
</dbReference>
<evidence type="ECO:0000256" key="1">
    <source>
        <dbReference type="ARBA" id="ARBA00006438"/>
    </source>
</evidence>
<feature type="domain" description="CCDC22 N-terminal" evidence="5">
    <location>
        <begin position="115"/>
        <end position="197"/>
    </location>
</feature>
<comment type="similarity">
    <text evidence="1">Belongs to the CCDC22 family.</text>
</comment>
<evidence type="ECO:0000256" key="2">
    <source>
        <dbReference type="ARBA" id="ARBA00017553"/>
    </source>
</evidence>
<evidence type="ECO:0000259" key="4">
    <source>
        <dbReference type="Pfam" id="PF05667"/>
    </source>
</evidence>
<evidence type="ECO:0000313" key="7">
    <source>
        <dbReference type="Proteomes" id="UP000053105"/>
    </source>
</evidence>
<proteinExistence type="inferred from homology"/>
<feature type="coiled-coil region" evidence="3">
    <location>
        <begin position="369"/>
        <end position="522"/>
    </location>
</feature>
<evidence type="ECO:0000256" key="3">
    <source>
        <dbReference type="SAM" id="Coils"/>
    </source>
</evidence>
<dbReference type="OrthoDB" id="10266736at2759"/>
<dbReference type="EMBL" id="KQ435758">
    <property type="protein sequence ID" value="KOX75791.1"/>
    <property type="molecule type" value="Genomic_DNA"/>
</dbReference>
<dbReference type="Proteomes" id="UP000053105">
    <property type="component" value="Unassembled WGS sequence"/>
</dbReference>
<name>A0A0N0BHB8_9HYME</name>
<organism evidence="6 7">
    <name type="scientific">Melipona quadrifasciata</name>
    <dbReference type="NCBI Taxonomy" id="166423"/>
    <lineage>
        <taxon>Eukaryota</taxon>
        <taxon>Metazoa</taxon>
        <taxon>Ecdysozoa</taxon>
        <taxon>Arthropoda</taxon>
        <taxon>Hexapoda</taxon>
        <taxon>Insecta</taxon>
        <taxon>Pterygota</taxon>
        <taxon>Neoptera</taxon>
        <taxon>Endopterygota</taxon>
        <taxon>Hymenoptera</taxon>
        <taxon>Apocrita</taxon>
        <taxon>Aculeata</taxon>
        <taxon>Apoidea</taxon>
        <taxon>Anthophila</taxon>
        <taxon>Apidae</taxon>
        <taxon>Melipona</taxon>
    </lineage>
</organism>
<dbReference type="Pfam" id="PF21674">
    <property type="entry name" value="CCDC22_N"/>
    <property type="match status" value="1"/>
</dbReference>
<dbReference type="InterPro" id="IPR048348">
    <property type="entry name" value="CCDC22_CC"/>
</dbReference>
<feature type="coiled-coil region" evidence="3">
    <location>
        <begin position="626"/>
        <end position="665"/>
    </location>
</feature>
<evidence type="ECO:0000259" key="5">
    <source>
        <dbReference type="Pfam" id="PF21674"/>
    </source>
</evidence>
<sequence length="671" mass="76613">MDNLQINGNGTVAITDSKVKNVQILSRSHILSIHTAEVHVQTNEFNPTGMILNSKNPTLGGIQSDRLAAADIVLTKFYSAMIRMNKKNSKNANKATENEKTMEADESFQIFRHNDIGENITNLSGFNTNTELVVEATVKCLDIIKPGLGLSTVLPVNMAARSCSELGYKGDIGYQTFLYSSEGDLRKVFMFLIEKLPKESDKPLSEPVSNVALLEKSIATAIAQSLAAPWLPHYCHTKGFRNRGRARIPYKFVNLEIPKMESKEEYQDYCIHYMQSVPEQVQNEPSFLPSLISYNARALHSHSMSILDQINWLNKQYCDKTTEANMPGDVNVLNRDSTKNTTLPSTQPQIKDNGTRETKIVDQKILDKMEKQDLQIEKIKVECDSLRNDMEKLQDVIKNLTTSVTQVTTNYQNEEKELTINEEQKKIKARIYDLFQDGEENIKKLEAAIETTTSKLINLGNQWEKHRVPLIQKYRQEREKHSTKASASQKKLDDIKLLKEKERELQEECRNKDQQYSQLVIEVQKLPKEVNRSAYTQRILEIINNIRKQRDEINKVLVDTREIQKEINTLTGRLERSFTVADELIFRDARTNEASRKAYKLLATLHSDCSELVNLVEETGATIREIRDLEEQIDSEATKNVGANLERITADLKQMKQETAELTAQLQNKTS</sequence>
<protein>
    <recommendedName>
        <fullName evidence="2">Coiled-coil domain-containing protein 22 homolog</fullName>
    </recommendedName>
</protein>
<dbReference type="STRING" id="166423.A0A0N0BHB8"/>
<dbReference type="Pfam" id="PF05667">
    <property type="entry name" value="CCDC22_CC"/>
    <property type="match status" value="1"/>
</dbReference>
<dbReference type="PANTHER" id="PTHR15668:SF4">
    <property type="entry name" value="COILED-COIL DOMAIN-CONTAINING PROTEIN 22"/>
    <property type="match status" value="1"/>
</dbReference>
<dbReference type="GO" id="GO:2000060">
    <property type="term" value="P:positive regulation of ubiquitin-dependent protein catabolic process"/>
    <property type="evidence" value="ECO:0007669"/>
    <property type="project" value="TreeGrafter"/>
</dbReference>
<keyword evidence="7" id="KW-1185">Reference proteome</keyword>
<accession>A0A0N0BHB8</accession>
<evidence type="ECO:0000313" key="6">
    <source>
        <dbReference type="EMBL" id="KOX75791.1"/>
    </source>
</evidence>
<gene>
    <name evidence="6" type="ORF">WN51_12579</name>
</gene>
<feature type="domain" description="CCDC22 coiled-coil" evidence="4">
    <location>
        <begin position="216"/>
        <end position="639"/>
    </location>
</feature>
<dbReference type="GO" id="GO:0097602">
    <property type="term" value="F:cullin family protein binding"/>
    <property type="evidence" value="ECO:0007669"/>
    <property type="project" value="TreeGrafter"/>
</dbReference>